<dbReference type="InterPro" id="IPR043502">
    <property type="entry name" value="DNA/RNA_pol_sf"/>
</dbReference>
<sequence length="342" mass="38456">MLSFDQKSTSTSLHAVFDASANSSNEVSLNSILWNAEQFNENFFYHLEIQNLQKLNQFAPVETYRLRTVTYGTSAPLLATTAFKVLAQEEQKEFPQAAATLLTDVYVDDILSGSNNLETTKVLHQLIQLLKKGGMELHKWVSNHPELLHDNKNLDFVFSSESNSVKTLGMQWRPTSDICTFQVTEELNYNFSKREVLSNVARLFDPLGRIGPVITSAKIFLQRLWLQKLNWNDAVPPNDRNDWLKFLKDLAAVNKLEIPRCAIITNPVTIDLHCSCDASDKAYGTVLYLCSKNESGEVQTSILCIKSRVCPIKAATTTHLELSAALLLAHLVSTDFYYSGTN</sequence>
<evidence type="ECO:0000313" key="2">
    <source>
        <dbReference type="Proteomes" id="UP000499080"/>
    </source>
</evidence>
<organism evidence="1 2">
    <name type="scientific">Araneus ventricosus</name>
    <name type="common">Orbweaver spider</name>
    <name type="synonym">Epeira ventricosa</name>
    <dbReference type="NCBI Taxonomy" id="182803"/>
    <lineage>
        <taxon>Eukaryota</taxon>
        <taxon>Metazoa</taxon>
        <taxon>Ecdysozoa</taxon>
        <taxon>Arthropoda</taxon>
        <taxon>Chelicerata</taxon>
        <taxon>Arachnida</taxon>
        <taxon>Araneae</taxon>
        <taxon>Araneomorphae</taxon>
        <taxon>Entelegynae</taxon>
        <taxon>Araneoidea</taxon>
        <taxon>Araneidae</taxon>
        <taxon>Araneus</taxon>
    </lineage>
</organism>
<proteinExistence type="predicted"/>
<keyword evidence="2" id="KW-1185">Reference proteome</keyword>
<dbReference type="PANTHER" id="PTHR47331:SF4">
    <property type="entry name" value="PEPTIDASE S1 DOMAIN-CONTAINING PROTEIN"/>
    <property type="match status" value="1"/>
</dbReference>
<dbReference type="SUPFAM" id="SSF56672">
    <property type="entry name" value="DNA/RNA polymerases"/>
    <property type="match status" value="1"/>
</dbReference>
<name>A0A4Y2G2U9_ARAVE</name>
<evidence type="ECO:0008006" key="3">
    <source>
        <dbReference type="Google" id="ProtNLM"/>
    </source>
</evidence>
<gene>
    <name evidence="1" type="ORF">AVEN_34368_1</name>
</gene>
<dbReference type="PANTHER" id="PTHR47331">
    <property type="entry name" value="PHD-TYPE DOMAIN-CONTAINING PROTEIN"/>
    <property type="match status" value="1"/>
</dbReference>
<evidence type="ECO:0000313" key="1">
    <source>
        <dbReference type="EMBL" id="GBM48040.1"/>
    </source>
</evidence>
<dbReference type="AlphaFoldDB" id="A0A4Y2G2U9"/>
<dbReference type="GO" id="GO:0071897">
    <property type="term" value="P:DNA biosynthetic process"/>
    <property type="evidence" value="ECO:0007669"/>
    <property type="project" value="UniProtKB-ARBA"/>
</dbReference>
<dbReference type="Proteomes" id="UP000499080">
    <property type="component" value="Unassembled WGS sequence"/>
</dbReference>
<protein>
    <recommendedName>
        <fullName evidence="3">Reverse transcriptase domain-containing protein</fullName>
    </recommendedName>
</protein>
<comment type="caution">
    <text evidence="1">The sequence shown here is derived from an EMBL/GenBank/DDBJ whole genome shotgun (WGS) entry which is preliminary data.</text>
</comment>
<dbReference type="OrthoDB" id="6435060at2759"/>
<dbReference type="Pfam" id="PF05380">
    <property type="entry name" value="Peptidase_A17"/>
    <property type="match status" value="1"/>
</dbReference>
<reference evidence="1 2" key="1">
    <citation type="journal article" date="2019" name="Sci. Rep.">
        <title>Orb-weaving spider Araneus ventricosus genome elucidates the spidroin gene catalogue.</title>
        <authorList>
            <person name="Kono N."/>
            <person name="Nakamura H."/>
            <person name="Ohtoshi R."/>
            <person name="Moran D.A.P."/>
            <person name="Shinohara A."/>
            <person name="Yoshida Y."/>
            <person name="Fujiwara M."/>
            <person name="Mori M."/>
            <person name="Tomita M."/>
            <person name="Arakawa K."/>
        </authorList>
    </citation>
    <scope>NUCLEOTIDE SEQUENCE [LARGE SCALE GENOMIC DNA]</scope>
</reference>
<accession>A0A4Y2G2U9</accession>
<dbReference type="InterPro" id="IPR008042">
    <property type="entry name" value="Retrotrans_Pao"/>
</dbReference>
<dbReference type="EMBL" id="BGPR01001202">
    <property type="protein sequence ID" value="GBM48040.1"/>
    <property type="molecule type" value="Genomic_DNA"/>
</dbReference>